<protein>
    <recommendedName>
        <fullName evidence="2">Selenocysteine-specific elongation factor</fullName>
    </recommendedName>
    <alternativeName>
        <fullName evidence="8">SelB translation factor</fullName>
    </alternativeName>
</protein>
<keyword evidence="5" id="KW-0648">Protein biosynthesis</keyword>
<dbReference type="SUPFAM" id="SSF52540">
    <property type="entry name" value="P-loop containing nucleoside triphosphate hydrolases"/>
    <property type="match status" value="1"/>
</dbReference>
<dbReference type="Gene3D" id="1.10.10.10">
    <property type="entry name" value="Winged helix-like DNA-binding domain superfamily/Winged helix DNA-binding domain"/>
    <property type="match status" value="1"/>
</dbReference>
<evidence type="ECO:0000256" key="5">
    <source>
        <dbReference type="ARBA" id="ARBA00022917"/>
    </source>
</evidence>
<evidence type="ECO:0000256" key="6">
    <source>
        <dbReference type="ARBA" id="ARBA00023134"/>
    </source>
</evidence>
<dbReference type="Pfam" id="PF09107">
    <property type="entry name" value="WHD_3rd_SelB"/>
    <property type="match status" value="1"/>
</dbReference>
<evidence type="ECO:0000256" key="4">
    <source>
        <dbReference type="ARBA" id="ARBA00022741"/>
    </source>
</evidence>
<reference evidence="10 11" key="1">
    <citation type="journal article" date="2019" name="Int. J. Syst. Evol. Microbiol.">
        <title>The Global Catalogue of Microorganisms (GCM) 10K type strain sequencing project: providing services to taxonomists for standard genome sequencing and annotation.</title>
        <authorList>
            <consortium name="The Broad Institute Genomics Platform"/>
            <consortium name="The Broad Institute Genome Sequencing Center for Infectious Disease"/>
            <person name="Wu L."/>
            <person name="Ma J."/>
        </authorList>
    </citation>
    <scope>NUCLEOTIDE SEQUENCE [LARGE SCALE GENOMIC DNA]</scope>
    <source>
        <strain evidence="10 11">JCM 12389</strain>
    </source>
</reference>
<comment type="subcellular location">
    <subcellularLocation>
        <location evidence="1">Cytoplasm</location>
    </subcellularLocation>
</comment>
<dbReference type="CDD" id="cd03696">
    <property type="entry name" value="SelB_II"/>
    <property type="match status" value="1"/>
</dbReference>
<dbReference type="Gene3D" id="3.40.50.300">
    <property type="entry name" value="P-loop containing nucleotide triphosphate hydrolases"/>
    <property type="match status" value="1"/>
</dbReference>
<dbReference type="InterPro" id="IPR015190">
    <property type="entry name" value="Elong_fac_SelB-wing-hlx_typ-2"/>
</dbReference>
<keyword evidence="3" id="KW-0963">Cytoplasm</keyword>
<dbReference type="GO" id="GO:0003746">
    <property type="term" value="F:translation elongation factor activity"/>
    <property type="evidence" value="ECO:0007669"/>
    <property type="project" value="UniProtKB-KW"/>
</dbReference>
<dbReference type="NCBIfam" id="TIGR00475">
    <property type="entry name" value="selB"/>
    <property type="match status" value="1"/>
</dbReference>
<dbReference type="InterPro" id="IPR015191">
    <property type="entry name" value="SelB_WHD4"/>
</dbReference>
<accession>A0ABN1BET9</accession>
<dbReference type="Pfam" id="PF25461">
    <property type="entry name" value="Beta-barrel_SelB"/>
    <property type="match status" value="1"/>
</dbReference>
<dbReference type="SUPFAM" id="SSF46785">
    <property type="entry name" value="Winged helix' DNA-binding domain"/>
    <property type="match status" value="2"/>
</dbReference>
<dbReference type="Pfam" id="PF09106">
    <property type="entry name" value="WHD_2nd_SelB"/>
    <property type="match status" value="1"/>
</dbReference>
<dbReference type="PANTHER" id="PTHR43721">
    <property type="entry name" value="ELONGATION FACTOR TU-RELATED"/>
    <property type="match status" value="1"/>
</dbReference>
<evidence type="ECO:0000256" key="7">
    <source>
        <dbReference type="ARBA" id="ARBA00025526"/>
    </source>
</evidence>
<dbReference type="InterPro" id="IPR009000">
    <property type="entry name" value="Transl_B-barrel_sf"/>
</dbReference>
<dbReference type="SUPFAM" id="SSF50465">
    <property type="entry name" value="EF-Tu/eEF-1alpha/eIF2-gamma C-terminal domain"/>
    <property type="match status" value="1"/>
</dbReference>
<dbReference type="InterPro" id="IPR036390">
    <property type="entry name" value="WH_DNA-bd_sf"/>
</dbReference>
<evidence type="ECO:0000313" key="10">
    <source>
        <dbReference type="EMBL" id="GAA0496303.1"/>
    </source>
</evidence>
<dbReference type="PROSITE" id="PS51722">
    <property type="entry name" value="G_TR_2"/>
    <property type="match status" value="1"/>
</dbReference>
<dbReference type="InterPro" id="IPR036388">
    <property type="entry name" value="WH-like_DNA-bd_sf"/>
</dbReference>
<dbReference type="Gene3D" id="1.10.10.2770">
    <property type="match status" value="1"/>
</dbReference>
<proteinExistence type="predicted"/>
<evidence type="ECO:0000256" key="8">
    <source>
        <dbReference type="ARBA" id="ARBA00031615"/>
    </source>
</evidence>
<comment type="caution">
    <text evidence="10">The sequence shown here is derived from an EMBL/GenBank/DDBJ whole genome shotgun (WGS) entry which is preliminary data.</text>
</comment>
<dbReference type="InterPro" id="IPR005225">
    <property type="entry name" value="Small_GTP-bd"/>
</dbReference>
<dbReference type="InterPro" id="IPR057335">
    <property type="entry name" value="Beta-barrel_SelB"/>
</dbReference>
<dbReference type="Proteomes" id="UP001500880">
    <property type="component" value="Unassembled WGS sequence"/>
</dbReference>
<evidence type="ECO:0000313" key="11">
    <source>
        <dbReference type="Proteomes" id="UP001500880"/>
    </source>
</evidence>
<gene>
    <name evidence="10" type="primary">selB</name>
    <name evidence="10" type="ORF">GCM10008986_24000</name>
</gene>
<comment type="function">
    <text evidence="7">Translation factor necessary for the incorporation of selenocysteine into proteins. It probably replaces EF-Tu for the insertion of selenocysteine directed by the UGA codon. SelB binds GTP and GDP.</text>
</comment>
<dbReference type="Pfam" id="PF00009">
    <property type="entry name" value="GTP_EFTU"/>
    <property type="match status" value="1"/>
</dbReference>
<dbReference type="InterPro" id="IPR050055">
    <property type="entry name" value="EF-Tu_GTPase"/>
</dbReference>
<evidence type="ECO:0000256" key="1">
    <source>
        <dbReference type="ARBA" id="ARBA00004496"/>
    </source>
</evidence>
<keyword evidence="11" id="KW-1185">Reference proteome</keyword>
<dbReference type="InterPro" id="IPR000795">
    <property type="entry name" value="T_Tr_GTP-bd_dom"/>
</dbReference>
<dbReference type="PANTHER" id="PTHR43721:SF22">
    <property type="entry name" value="ELONGATION FACTOR TU, MITOCHONDRIAL"/>
    <property type="match status" value="1"/>
</dbReference>
<dbReference type="NCBIfam" id="TIGR00231">
    <property type="entry name" value="small_GTP"/>
    <property type="match status" value="1"/>
</dbReference>
<dbReference type="InterPro" id="IPR004535">
    <property type="entry name" value="Transl_elong_SelB"/>
</dbReference>
<dbReference type="EMBL" id="BAAADO010000004">
    <property type="protein sequence ID" value="GAA0496303.1"/>
    <property type="molecule type" value="Genomic_DNA"/>
</dbReference>
<feature type="domain" description="Tr-type G" evidence="9">
    <location>
        <begin position="3"/>
        <end position="176"/>
    </location>
</feature>
<name>A0ABN1BET9_9BACI</name>
<dbReference type="SUPFAM" id="SSF50447">
    <property type="entry name" value="Translation proteins"/>
    <property type="match status" value="1"/>
</dbReference>
<dbReference type="InterPro" id="IPR027417">
    <property type="entry name" value="P-loop_NTPase"/>
</dbReference>
<dbReference type="PRINTS" id="PR00315">
    <property type="entry name" value="ELONGATNFCT"/>
</dbReference>
<dbReference type="RefSeq" id="WP_343841376.1">
    <property type="nucleotide sequence ID" value="NZ_BAAADO010000004.1"/>
</dbReference>
<keyword evidence="4" id="KW-0547">Nucleotide-binding</keyword>
<dbReference type="Pfam" id="PF03144">
    <property type="entry name" value="GTP_EFTU_D2"/>
    <property type="match status" value="1"/>
</dbReference>
<keyword evidence="10" id="KW-0251">Elongation factor</keyword>
<dbReference type="InterPro" id="IPR009001">
    <property type="entry name" value="Transl_elong_EF1A/Init_IF2_C"/>
</dbReference>
<evidence type="ECO:0000259" key="9">
    <source>
        <dbReference type="PROSITE" id="PS51722"/>
    </source>
</evidence>
<evidence type="ECO:0000256" key="2">
    <source>
        <dbReference type="ARBA" id="ARBA00015953"/>
    </source>
</evidence>
<dbReference type="InterPro" id="IPR004161">
    <property type="entry name" value="EFTu-like_2"/>
</dbReference>
<dbReference type="CDD" id="cd04171">
    <property type="entry name" value="SelB"/>
    <property type="match status" value="1"/>
</dbReference>
<organism evidence="10 11">
    <name type="scientific">Salinibacillus aidingensis</name>
    <dbReference type="NCBI Taxonomy" id="237684"/>
    <lineage>
        <taxon>Bacteria</taxon>
        <taxon>Bacillati</taxon>
        <taxon>Bacillota</taxon>
        <taxon>Bacilli</taxon>
        <taxon>Bacillales</taxon>
        <taxon>Bacillaceae</taxon>
        <taxon>Salinibacillus</taxon>
    </lineage>
</organism>
<dbReference type="Gene3D" id="2.40.30.10">
    <property type="entry name" value="Translation factors"/>
    <property type="match status" value="1"/>
</dbReference>
<evidence type="ECO:0000256" key="3">
    <source>
        <dbReference type="ARBA" id="ARBA00022490"/>
    </source>
</evidence>
<dbReference type="CDD" id="cd15491">
    <property type="entry name" value="selB_III"/>
    <property type="match status" value="1"/>
</dbReference>
<sequence>MKKRNFTIGMAGHIDHGKTALTKALTKTDTDRLKEEKERKISIELGFAPLKLKDTDTHVSIVDVPGHERFIRQMIAGVAGIDLVIITVAADEGIMPQTKEHIDILSLLDIKQAMIVITKIDKVDHELLELVKDDVQQFFQGSYFSQSPVILVDSLSGKGISELKERIEVQLKNTPSRKSHSPFRMPIDQVFTMKGIGSVVRGTIYEGTIRKGERFFVLPGQAKEAKARQIQVHNQEVEEAFAGQRTAINISGVSREDLDRGDVLVKNPMYFEESDTIDLSLQLLEDIKYPVKQRAPIKFHSGANEVYGKIVFFDRNEVQQAKEEILCQVRLQEPIVINRGDRFILRRATPVETLGGGWVINPDGEKYRFGNETIQKLQQLKEGTPESLVLQLLQEEKWVEHADLMRRLSLSQTALDHILHEQIEKGQAVQIEGYYSTSDIIKEVKAHLFSKLSAFHEDYPLKEGVNKPELLQSDDTPDNVLEKLINQWISEKELKQYQQYISLYSFSPAMPPEWQKRMENVIHHIFEDQIQVKEWITYLEKEGIPKELHEDFRNFLISHKMAYPLTDKHLIHSRTLDVQARRLSENTDEYFTLKEAKEAWDISRKYLIPLLELMDALHFTERVDGDRRWICRPN</sequence>
<keyword evidence="6" id="KW-0342">GTP-binding</keyword>